<keyword evidence="3" id="KW-1185">Reference proteome</keyword>
<reference evidence="2 3" key="1">
    <citation type="submission" date="2017-03" db="EMBL/GenBank/DDBJ databases">
        <title>WGS assembly of Porphyra umbilicalis.</title>
        <authorList>
            <person name="Brawley S.H."/>
            <person name="Blouin N.A."/>
            <person name="Ficko-Blean E."/>
            <person name="Wheeler G.L."/>
            <person name="Lohr M."/>
            <person name="Goodson H.V."/>
            <person name="Jenkins J.W."/>
            <person name="Blaby-Haas C.E."/>
            <person name="Helliwell K.E."/>
            <person name="Chan C."/>
            <person name="Marriage T."/>
            <person name="Bhattacharya D."/>
            <person name="Klein A.S."/>
            <person name="Badis Y."/>
            <person name="Brodie J."/>
            <person name="Cao Y."/>
            <person name="Collen J."/>
            <person name="Dittami S.M."/>
            <person name="Gachon C.M."/>
            <person name="Green B.R."/>
            <person name="Karpowicz S."/>
            <person name="Kim J.W."/>
            <person name="Kudahl U."/>
            <person name="Lin S."/>
            <person name="Michel G."/>
            <person name="Mittag M."/>
            <person name="Olson B.J."/>
            <person name="Pangilinan J."/>
            <person name="Peng Y."/>
            <person name="Qiu H."/>
            <person name="Shu S."/>
            <person name="Singer J.T."/>
            <person name="Smith A.G."/>
            <person name="Sprecher B.N."/>
            <person name="Wagner V."/>
            <person name="Wang W."/>
            <person name="Wang Z.-Y."/>
            <person name="Yan J."/>
            <person name="Yarish C."/>
            <person name="Zoeuner-Riek S."/>
            <person name="Zhuang Y."/>
            <person name="Zou Y."/>
            <person name="Lindquist E.A."/>
            <person name="Grimwood J."/>
            <person name="Barry K."/>
            <person name="Rokhsar D.S."/>
            <person name="Schmutz J."/>
            <person name="Stiller J.W."/>
            <person name="Grossman A.R."/>
            <person name="Prochnik S.E."/>
        </authorList>
    </citation>
    <scope>NUCLEOTIDE SEQUENCE [LARGE SCALE GENOMIC DNA]</scope>
    <source>
        <strain evidence="2">4086291</strain>
    </source>
</reference>
<dbReference type="Proteomes" id="UP000218209">
    <property type="component" value="Unassembled WGS sequence"/>
</dbReference>
<dbReference type="EMBL" id="KV919392">
    <property type="protein sequence ID" value="OSX69814.1"/>
    <property type="molecule type" value="Genomic_DNA"/>
</dbReference>
<feature type="region of interest" description="Disordered" evidence="1">
    <location>
        <begin position="49"/>
        <end position="103"/>
    </location>
</feature>
<dbReference type="AlphaFoldDB" id="A0A1X6NMF9"/>
<accession>A0A1X6NMF9</accession>
<name>A0A1X6NMF9_PORUM</name>
<evidence type="ECO:0000256" key="1">
    <source>
        <dbReference type="SAM" id="MobiDB-lite"/>
    </source>
</evidence>
<organism evidence="2 3">
    <name type="scientific">Porphyra umbilicalis</name>
    <name type="common">Purple laver</name>
    <name type="synonym">Red alga</name>
    <dbReference type="NCBI Taxonomy" id="2786"/>
    <lineage>
        <taxon>Eukaryota</taxon>
        <taxon>Rhodophyta</taxon>
        <taxon>Bangiophyceae</taxon>
        <taxon>Bangiales</taxon>
        <taxon>Bangiaceae</taxon>
        <taxon>Porphyra</taxon>
    </lineage>
</organism>
<feature type="compositionally biased region" description="Polar residues" evidence="1">
    <location>
        <begin position="49"/>
        <end position="60"/>
    </location>
</feature>
<evidence type="ECO:0000313" key="2">
    <source>
        <dbReference type="EMBL" id="OSX69814.1"/>
    </source>
</evidence>
<protein>
    <submittedName>
        <fullName evidence="2">Uncharacterized protein</fullName>
    </submittedName>
</protein>
<feature type="region of interest" description="Disordered" evidence="1">
    <location>
        <begin position="118"/>
        <end position="163"/>
    </location>
</feature>
<feature type="compositionally biased region" description="Basic and acidic residues" evidence="1">
    <location>
        <begin position="140"/>
        <end position="163"/>
    </location>
</feature>
<sequence length="163" mass="17697">MWASASSIPRHSLMHRVKSRREVGMVSSNNFFVAATGPHARSTRLTPTAETATSITNPHVQKTPPRHDVAISPSAPLLKPRSQSAASAVREATASVGCGRAAPTSVAVTRAYNKRRMECKPSVKKTGWKSNAKRGRKKPRVEEQCKKGEREAGAAGQSRRDTR</sequence>
<evidence type="ECO:0000313" key="3">
    <source>
        <dbReference type="Proteomes" id="UP000218209"/>
    </source>
</evidence>
<gene>
    <name evidence="2" type="ORF">BU14_1120s0003</name>
</gene>
<feature type="compositionally biased region" description="Basic residues" evidence="1">
    <location>
        <begin position="122"/>
        <end position="139"/>
    </location>
</feature>
<proteinExistence type="predicted"/>